<dbReference type="Pfam" id="PF00877">
    <property type="entry name" value="NLPC_P60"/>
    <property type="match status" value="1"/>
</dbReference>
<dbReference type="EMBL" id="CP031092">
    <property type="protein sequence ID" value="AXF56849.1"/>
    <property type="molecule type" value="Genomic_DNA"/>
</dbReference>
<dbReference type="PANTHER" id="PTHR47053">
    <property type="entry name" value="MUREIN DD-ENDOPEPTIDASE MEPH-RELATED"/>
    <property type="match status" value="1"/>
</dbReference>
<dbReference type="InterPro" id="IPR038765">
    <property type="entry name" value="Papain-like_cys_pep_sf"/>
</dbReference>
<dbReference type="Pfam" id="PF13702">
    <property type="entry name" value="Lysozyme_like"/>
    <property type="match status" value="1"/>
</dbReference>
<evidence type="ECO:0000313" key="8">
    <source>
        <dbReference type="Proteomes" id="UP000252100"/>
    </source>
</evidence>
<dbReference type="Proteomes" id="UP000252100">
    <property type="component" value="Chromosome"/>
</dbReference>
<dbReference type="SUPFAM" id="SSF53955">
    <property type="entry name" value="Lysozyme-like"/>
    <property type="match status" value="1"/>
</dbReference>
<dbReference type="InterPro" id="IPR000064">
    <property type="entry name" value="NLP_P60_dom"/>
</dbReference>
<keyword evidence="5" id="KW-0472">Membrane</keyword>
<keyword evidence="4" id="KW-0788">Thiol protease</keyword>
<evidence type="ECO:0000256" key="2">
    <source>
        <dbReference type="ARBA" id="ARBA00022670"/>
    </source>
</evidence>
<keyword evidence="5" id="KW-1133">Transmembrane helix</keyword>
<feature type="domain" description="NlpC/P60" evidence="6">
    <location>
        <begin position="234"/>
        <end position="365"/>
    </location>
</feature>
<evidence type="ECO:0000259" key="6">
    <source>
        <dbReference type="PROSITE" id="PS51935"/>
    </source>
</evidence>
<keyword evidence="5" id="KW-0812">Transmembrane</keyword>
<proteinExistence type="inferred from homology"/>
<evidence type="ECO:0000256" key="1">
    <source>
        <dbReference type="ARBA" id="ARBA00007074"/>
    </source>
</evidence>
<reference evidence="7 8" key="1">
    <citation type="journal article" date="2018" name="J. Microbiol.">
        <title>Salicibibacter kimchii gen. nov., sp. nov., a moderately halophilic and alkalitolerant bacterium in the family Bacillaceae, isolated from kimchi.</title>
        <authorList>
            <person name="Jang J.Y."/>
            <person name="Oh Y.J."/>
            <person name="Lim S.K."/>
            <person name="Park H.K."/>
            <person name="Lee C."/>
            <person name="Kim J.Y."/>
            <person name="Lee M.A."/>
            <person name="Choi H.J."/>
        </authorList>
    </citation>
    <scope>NUCLEOTIDE SEQUENCE [LARGE SCALE GENOMIC DNA]</scope>
    <source>
        <strain evidence="7 8">NKC1-1</strain>
    </source>
</reference>
<dbReference type="InterPro" id="IPR023346">
    <property type="entry name" value="Lysozyme-like_dom_sf"/>
</dbReference>
<name>A0A345C0W8_9BACI</name>
<feature type="transmembrane region" description="Helical" evidence="5">
    <location>
        <begin position="28"/>
        <end position="47"/>
    </location>
</feature>
<dbReference type="AlphaFoldDB" id="A0A345C0W8"/>
<dbReference type="KEGG" id="rue:DT065_13110"/>
<gene>
    <name evidence="7" type="ORF">DT065_13110</name>
</gene>
<protein>
    <recommendedName>
        <fullName evidence="6">NlpC/P60 domain-containing protein</fullName>
    </recommendedName>
</protein>
<keyword evidence="8" id="KW-1185">Reference proteome</keyword>
<evidence type="ECO:0000256" key="4">
    <source>
        <dbReference type="ARBA" id="ARBA00022807"/>
    </source>
</evidence>
<evidence type="ECO:0000256" key="3">
    <source>
        <dbReference type="ARBA" id="ARBA00022801"/>
    </source>
</evidence>
<dbReference type="CDD" id="cd16891">
    <property type="entry name" value="CwlT-like"/>
    <property type="match status" value="1"/>
</dbReference>
<dbReference type="PANTHER" id="PTHR47053:SF1">
    <property type="entry name" value="MUREIN DD-ENDOPEPTIDASE MEPH-RELATED"/>
    <property type="match status" value="1"/>
</dbReference>
<dbReference type="InterPro" id="IPR051202">
    <property type="entry name" value="Peptidase_C40"/>
</dbReference>
<dbReference type="InterPro" id="IPR047194">
    <property type="entry name" value="CwlT-like_lysozyme"/>
</dbReference>
<evidence type="ECO:0000256" key="5">
    <source>
        <dbReference type="SAM" id="Phobius"/>
    </source>
</evidence>
<keyword evidence="2" id="KW-0645">Protease</keyword>
<comment type="similarity">
    <text evidence="1">Belongs to the peptidase C40 family.</text>
</comment>
<dbReference type="SUPFAM" id="SSF54001">
    <property type="entry name" value="Cysteine proteinases"/>
    <property type="match status" value="1"/>
</dbReference>
<sequence>MSVSSIIAFLLFLFSLIPKKWKGLAVLSVLVAVSGLIGMVVVAILSLGGQYEQQQQADDVDSVGNVAEGEVQVNEEVEALRPLFEQYAEEHGIPDMVEILMAKTMQESGGQLDDVMQSSESLGLPRNTISDPETSIDVGTEYFAQVLEDAGGDVELALQSYNFGHGFIDYAEEHNGGEYSKDLAIEFSREQYQDLAHTGQFSCIRPESAETGACFGDIGYVDAVLDHLATPIDAGDIPEVVEVGERWIGNSEYDFGGGRNEVEQAAGIFDCSSFVHWAFEQIGVDLGPLGSVTTDTLYQEGQSVDPDDMQPGDVVFFDTYKYNGHIGIYAGDGQFIGAQSSTGVAYESLEDGYWGQTFNGNVQRIG</sequence>
<dbReference type="PROSITE" id="PS51935">
    <property type="entry name" value="NLPC_P60"/>
    <property type="match status" value="1"/>
</dbReference>
<organism evidence="7 8">
    <name type="scientific">Salicibibacter kimchii</name>
    <dbReference type="NCBI Taxonomy" id="2099786"/>
    <lineage>
        <taxon>Bacteria</taxon>
        <taxon>Bacillati</taxon>
        <taxon>Bacillota</taxon>
        <taxon>Bacilli</taxon>
        <taxon>Bacillales</taxon>
        <taxon>Bacillaceae</taxon>
        <taxon>Salicibibacter</taxon>
    </lineage>
</organism>
<keyword evidence="3" id="KW-0378">Hydrolase</keyword>
<accession>A0A345C0W8</accession>
<dbReference type="Gene3D" id="3.90.1720.10">
    <property type="entry name" value="endopeptidase domain like (from Nostoc punctiforme)"/>
    <property type="match status" value="1"/>
</dbReference>
<dbReference type="Gene3D" id="1.10.530.10">
    <property type="match status" value="1"/>
</dbReference>
<evidence type="ECO:0000313" key="7">
    <source>
        <dbReference type="EMBL" id="AXF56849.1"/>
    </source>
</evidence>
<dbReference type="GO" id="GO:0008234">
    <property type="term" value="F:cysteine-type peptidase activity"/>
    <property type="evidence" value="ECO:0007669"/>
    <property type="project" value="UniProtKB-KW"/>
</dbReference>
<dbReference type="GO" id="GO:0006508">
    <property type="term" value="P:proteolysis"/>
    <property type="evidence" value="ECO:0007669"/>
    <property type="project" value="UniProtKB-KW"/>
</dbReference>
<dbReference type="RefSeq" id="WP_114374146.1">
    <property type="nucleotide sequence ID" value="NZ_CP031092.1"/>
</dbReference>
<dbReference type="OrthoDB" id="9813368at2"/>